<keyword evidence="1" id="KW-0812">Transmembrane</keyword>
<proteinExistence type="predicted"/>
<dbReference type="Proteomes" id="UP000199053">
    <property type="component" value="Unassembled WGS sequence"/>
</dbReference>
<gene>
    <name evidence="2" type="ORF">SAMN05660337_2625</name>
</gene>
<accession>A0A1G9J343</accession>
<feature type="transmembrane region" description="Helical" evidence="1">
    <location>
        <begin position="502"/>
        <end position="520"/>
    </location>
</feature>
<keyword evidence="3" id="KW-1185">Reference proteome</keyword>
<evidence type="ECO:0000256" key="1">
    <source>
        <dbReference type="SAM" id="Phobius"/>
    </source>
</evidence>
<dbReference type="OrthoDB" id="9816952at2"/>
<name>A0A1G9J343_9BACT</name>
<reference evidence="3" key="1">
    <citation type="submission" date="2016-10" db="EMBL/GenBank/DDBJ databases">
        <authorList>
            <person name="Varghese N."/>
            <person name="Submissions S."/>
        </authorList>
    </citation>
    <scope>NUCLEOTIDE SEQUENCE [LARGE SCALE GENOMIC DNA]</scope>
    <source>
        <strain evidence="3">DSM 16995</strain>
    </source>
</reference>
<sequence length="706" mass="81278">MQTVVLDFYGEITSMAEFKPYLYPLLSSGELKMFWEERSPGEDVNYELSYKKLLQYLRRLSVKNWQAIVVLGVSEDVGNYDEDINPCRGSLADQITRVQHNLFSRLQGKLKFSPVRVSYIVVDPVSRQGHTHAPSNESDKSYLHWEMDTRGYTVLNEIPCTFHDSDLKNLAALKPNLDFSNEVISEGIEGLSNELRDELMLCCNSYIDCVSDAATRVEQECNASFPGENEYLYSKKAVDLNDNFKEKLLARLEVDPQALNALKPEIILKELLYDYYSVGGIMDERSCCVRVRQADFSAPRHNSTQFRVGVVILLLLEIGDDGNMLDSRSFLSLGDNIDINTELAGTMLDRYLHALESARDSVKVDSVRAVQGSFALQRTPEFHFEEPKSSLLPPPPLGIDVSDWKFWWEDFNISLISEQDQYKSLDRENVFQTKRAAKNVETLDVDNIETTLEKFKEERESMKRQVARKAFCDFNLDWKNETQSLMDKLIYRTEIFSGSKMLLYYGGLLTLFVLLMLFLGGGDYQWYMLGWCSFSILIMIVCYGGAKVKLRRVHSEFEARAEFYKGRLSEILKSNMAHLKKQCEFAVVANNYRKLLKEVSSERRRKSLILYHANKVTDHIELMRPLADIWKTDVNIVNSDEFIDKIDYDRPVDENIIYSPSTYIPGAASYNLMIKRGHNTSMVTYFPFELVTLEEDGMFEGGKKYV</sequence>
<organism evidence="2 3">
    <name type="scientific">Maridesulfovibrio ferrireducens</name>
    <dbReference type="NCBI Taxonomy" id="246191"/>
    <lineage>
        <taxon>Bacteria</taxon>
        <taxon>Pseudomonadati</taxon>
        <taxon>Thermodesulfobacteriota</taxon>
        <taxon>Desulfovibrionia</taxon>
        <taxon>Desulfovibrionales</taxon>
        <taxon>Desulfovibrionaceae</taxon>
        <taxon>Maridesulfovibrio</taxon>
    </lineage>
</organism>
<evidence type="ECO:0000313" key="3">
    <source>
        <dbReference type="Proteomes" id="UP000199053"/>
    </source>
</evidence>
<dbReference type="RefSeq" id="WP_092161829.1">
    <property type="nucleotide sequence ID" value="NZ_FNGA01000004.1"/>
</dbReference>
<dbReference type="EMBL" id="FNGA01000004">
    <property type="protein sequence ID" value="SDL31928.1"/>
    <property type="molecule type" value="Genomic_DNA"/>
</dbReference>
<dbReference type="STRING" id="246191.SAMN05660337_2625"/>
<dbReference type="AlphaFoldDB" id="A0A1G9J343"/>
<keyword evidence="1" id="KW-1133">Transmembrane helix</keyword>
<feature type="transmembrane region" description="Helical" evidence="1">
    <location>
        <begin position="526"/>
        <end position="546"/>
    </location>
</feature>
<protein>
    <submittedName>
        <fullName evidence="2">Uncharacterized protein</fullName>
    </submittedName>
</protein>
<evidence type="ECO:0000313" key="2">
    <source>
        <dbReference type="EMBL" id="SDL31928.1"/>
    </source>
</evidence>
<keyword evidence="1" id="KW-0472">Membrane</keyword>